<comment type="caution">
    <text evidence="3">The sequence shown here is derived from an EMBL/GenBank/DDBJ whole genome shotgun (WGS) entry which is preliminary data.</text>
</comment>
<dbReference type="Pfam" id="PF13456">
    <property type="entry name" value="RVT_3"/>
    <property type="match status" value="1"/>
</dbReference>
<feature type="region of interest" description="Disordered" evidence="1">
    <location>
        <begin position="64"/>
        <end position="86"/>
    </location>
</feature>
<dbReference type="AlphaFoldDB" id="A0AAW2TC23"/>
<evidence type="ECO:0000259" key="2">
    <source>
        <dbReference type="Pfam" id="PF13456"/>
    </source>
</evidence>
<evidence type="ECO:0000256" key="1">
    <source>
        <dbReference type="SAM" id="MobiDB-lite"/>
    </source>
</evidence>
<proteinExistence type="predicted"/>
<reference evidence="3" key="1">
    <citation type="submission" date="2020-06" db="EMBL/GenBank/DDBJ databases">
        <authorList>
            <person name="Li T."/>
            <person name="Hu X."/>
            <person name="Zhang T."/>
            <person name="Song X."/>
            <person name="Zhang H."/>
            <person name="Dai N."/>
            <person name="Sheng W."/>
            <person name="Hou X."/>
            <person name="Wei L."/>
        </authorList>
    </citation>
    <scope>NUCLEOTIDE SEQUENCE</scope>
    <source>
        <strain evidence="3">KEN1</strain>
        <tissue evidence="3">Leaf</tissue>
    </source>
</reference>
<evidence type="ECO:0000313" key="3">
    <source>
        <dbReference type="EMBL" id="KAL0401842.1"/>
    </source>
</evidence>
<accession>A0AAW2TC23</accession>
<name>A0AAW2TC23_9LAMI</name>
<dbReference type="GO" id="GO:0004523">
    <property type="term" value="F:RNA-DNA hybrid ribonuclease activity"/>
    <property type="evidence" value="ECO:0007669"/>
    <property type="project" value="InterPro"/>
</dbReference>
<organism evidence="3">
    <name type="scientific">Sesamum latifolium</name>
    <dbReference type="NCBI Taxonomy" id="2727402"/>
    <lineage>
        <taxon>Eukaryota</taxon>
        <taxon>Viridiplantae</taxon>
        <taxon>Streptophyta</taxon>
        <taxon>Embryophyta</taxon>
        <taxon>Tracheophyta</taxon>
        <taxon>Spermatophyta</taxon>
        <taxon>Magnoliopsida</taxon>
        <taxon>eudicotyledons</taxon>
        <taxon>Gunneridae</taxon>
        <taxon>Pentapetalae</taxon>
        <taxon>asterids</taxon>
        <taxon>lamiids</taxon>
        <taxon>Lamiales</taxon>
        <taxon>Pedaliaceae</taxon>
        <taxon>Sesamum</taxon>
    </lineage>
</organism>
<dbReference type="InterPro" id="IPR052929">
    <property type="entry name" value="RNase_H-like_EbsB-rel"/>
</dbReference>
<dbReference type="InterPro" id="IPR012337">
    <property type="entry name" value="RNaseH-like_sf"/>
</dbReference>
<dbReference type="EMBL" id="JACGWN010000015">
    <property type="protein sequence ID" value="KAL0401842.1"/>
    <property type="molecule type" value="Genomic_DNA"/>
</dbReference>
<dbReference type="PANTHER" id="PTHR47074:SF48">
    <property type="entry name" value="POLYNUCLEOTIDYL TRANSFERASE, RIBONUCLEASE H-LIKE SUPERFAMILY PROTEIN"/>
    <property type="match status" value="1"/>
</dbReference>
<sequence>RPSLSWRSILSVRDLIIAGSRWRIGSGNSVKIWSDRWIPRPYGFKPFIRPPNANDEDRVSSLINSGEGSSAHKEGWGSSGTEQFHRRKLKRTKNTCFFRAHFPGRRTWLTWSLSYAGVCGPTGTDGFGNWEGKGKDPAGVTFFAIQSWQEYREWGNCLQNPPNPQNTIRQWVPPPLGTFKINFDDAIFTELGACGVGIIARDAESCIAWRSKCFAYIKDPVHAELLAAAEAVKLAEEEGLSNVIIEGDCLFIIKKLCAAEEDLSPFRNLLQDIKMRAYSLGSCSFVHVIRCLNLGSQHC</sequence>
<dbReference type="SUPFAM" id="SSF53098">
    <property type="entry name" value="Ribonuclease H-like"/>
    <property type="match status" value="1"/>
</dbReference>
<dbReference type="Gene3D" id="3.30.420.10">
    <property type="entry name" value="Ribonuclease H-like superfamily/Ribonuclease H"/>
    <property type="match status" value="1"/>
</dbReference>
<reference evidence="3" key="2">
    <citation type="journal article" date="2024" name="Plant">
        <title>Genomic evolution and insights into agronomic trait innovations of Sesamum species.</title>
        <authorList>
            <person name="Miao H."/>
            <person name="Wang L."/>
            <person name="Qu L."/>
            <person name="Liu H."/>
            <person name="Sun Y."/>
            <person name="Le M."/>
            <person name="Wang Q."/>
            <person name="Wei S."/>
            <person name="Zheng Y."/>
            <person name="Lin W."/>
            <person name="Duan Y."/>
            <person name="Cao H."/>
            <person name="Xiong S."/>
            <person name="Wang X."/>
            <person name="Wei L."/>
            <person name="Li C."/>
            <person name="Ma Q."/>
            <person name="Ju M."/>
            <person name="Zhao R."/>
            <person name="Li G."/>
            <person name="Mu C."/>
            <person name="Tian Q."/>
            <person name="Mei H."/>
            <person name="Zhang T."/>
            <person name="Gao T."/>
            <person name="Zhang H."/>
        </authorList>
    </citation>
    <scope>NUCLEOTIDE SEQUENCE</scope>
    <source>
        <strain evidence="3">KEN1</strain>
    </source>
</reference>
<dbReference type="InterPro" id="IPR002156">
    <property type="entry name" value="RNaseH_domain"/>
</dbReference>
<dbReference type="GO" id="GO:0003676">
    <property type="term" value="F:nucleic acid binding"/>
    <property type="evidence" value="ECO:0007669"/>
    <property type="project" value="InterPro"/>
</dbReference>
<protein>
    <recommendedName>
        <fullName evidence="2">RNase H type-1 domain-containing protein</fullName>
    </recommendedName>
</protein>
<feature type="domain" description="RNase H type-1" evidence="2">
    <location>
        <begin position="190"/>
        <end position="291"/>
    </location>
</feature>
<gene>
    <name evidence="3" type="ORF">Slati_4214100</name>
</gene>
<dbReference type="InterPro" id="IPR036397">
    <property type="entry name" value="RNaseH_sf"/>
</dbReference>
<feature type="non-terminal residue" evidence="3">
    <location>
        <position position="1"/>
    </location>
</feature>
<dbReference type="PANTHER" id="PTHR47074">
    <property type="entry name" value="BNAC02G40300D PROTEIN"/>
    <property type="match status" value="1"/>
</dbReference>